<comment type="caution">
    <text evidence="2">The sequence shown here is derived from an EMBL/GenBank/DDBJ whole genome shotgun (WGS) entry which is preliminary data.</text>
</comment>
<feature type="region of interest" description="Disordered" evidence="1">
    <location>
        <begin position="21"/>
        <end position="44"/>
    </location>
</feature>
<dbReference type="Gene3D" id="2.40.160.90">
    <property type="match status" value="1"/>
</dbReference>
<protein>
    <recommendedName>
        <fullName evidence="4">Transferrin-binding protein B C-lobe/N-lobe beta barrel domain-containing protein</fullName>
    </recommendedName>
</protein>
<proteinExistence type="predicted"/>
<evidence type="ECO:0008006" key="4">
    <source>
        <dbReference type="Google" id="ProtNLM"/>
    </source>
</evidence>
<dbReference type="AlphaFoldDB" id="A0A438AIA3"/>
<dbReference type="OrthoDB" id="7832903at2"/>
<evidence type="ECO:0000256" key="1">
    <source>
        <dbReference type="SAM" id="MobiDB-lite"/>
    </source>
</evidence>
<dbReference type="InterPro" id="IPR011250">
    <property type="entry name" value="OMP/PagP_B-barrel"/>
</dbReference>
<dbReference type="EMBL" id="RQXX01000002">
    <property type="protein sequence ID" value="RVV98412.1"/>
    <property type="molecule type" value="Genomic_DNA"/>
</dbReference>
<dbReference type="PROSITE" id="PS51257">
    <property type="entry name" value="PROKAR_LIPOPROTEIN"/>
    <property type="match status" value="1"/>
</dbReference>
<keyword evidence="3" id="KW-1185">Reference proteome</keyword>
<gene>
    <name evidence="2" type="ORF">EKE94_05685</name>
</gene>
<dbReference type="SUPFAM" id="SSF56925">
    <property type="entry name" value="OMPA-like"/>
    <property type="match status" value="1"/>
</dbReference>
<reference evidence="2 3" key="1">
    <citation type="submission" date="2018-11" db="EMBL/GenBank/DDBJ databases">
        <title>Mesobaculum littorinae gen. nov., sp. nov., isolated from Littorina scabra that represents a novel genus of the order Rhodobacteraceae.</title>
        <authorList>
            <person name="Li F."/>
        </authorList>
    </citation>
    <scope>NUCLEOTIDE SEQUENCE [LARGE SCALE GENOMIC DNA]</scope>
    <source>
        <strain evidence="2 3">M0103</strain>
    </source>
</reference>
<name>A0A438AIA3_9RHOB</name>
<accession>A0A438AIA3</accession>
<organism evidence="2 3">
    <name type="scientific">Mesobaculum littorinae</name>
    <dbReference type="NCBI Taxonomy" id="2486419"/>
    <lineage>
        <taxon>Bacteria</taxon>
        <taxon>Pseudomonadati</taxon>
        <taxon>Pseudomonadota</taxon>
        <taxon>Alphaproteobacteria</taxon>
        <taxon>Rhodobacterales</taxon>
        <taxon>Roseobacteraceae</taxon>
        <taxon>Mesobaculum</taxon>
    </lineage>
</organism>
<dbReference type="Proteomes" id="UP000285908">
    <property type="component" value="Unassembled WGS sequence"/>
</dbReference>
<sequence>MTRLHLMLTLGLGLAACGDGNPISGDGPGDGPDDGRPGGPQVQATGEVTGLRFDADADQIVVEDLPFDGEDGVYTRVAETTALEDFGVYESRSGTEEGRRKYYAVFRETDSGAGSVAAIASPDYQDVGFGGTVATRNGTTDMPTAGEYVYTGVYGGVRTPEGRTGIELTEGDVLLEIDVADFDGSGAIEGRIGDRTRYRVDGTALGALPDVVFRTTSISEGGVIDAGDALTRNNDGTERDNGTYQGLFVGEDGEEIVGSVTLDGTFYSSRVQETYRDQNGQTATRMLSYEDYLDLRDRAADGDPGALARFGNTTVIETAEDFDVQERGVFTAAD</sequence>
<dbReference type="RefSeq" id="WP_127905645.1">
    <property type="nucleotide sequence ID" value="NZ_RQXX01000002.1"/>
</dbReference>
<evidence type="ECO:0000313" key="3">
    <source>
        <dbReference type="Proteomes" id="UP000285908"/>
    </source>
</evidence>
<evidence type="ECO:0000313" key="2">
    <source>
        <dbReference type="EMBL" id="RVV98412.1"/>
    </source>
</evidence>